<reference evidence="1" key="1">
    <citation type="submission" date="2023-07" db="EMBL/GenBank/DDBJ databases">
        <title>Black Yeasts Isolated from many extreme environments.</title>
        <authorList>
            <person name="Coleine C."/>
            <person name="Stajich J.E."/>
            <person name="Selbmann L."/>
        </authorList>
    </citation>
    <scope>NUCLEOTIDE SEQUENCE</scope>
    <source>
        <strain evidence="1">CCFEE 5714</strain>
    </source>
</reference>
<evidence type="ECO:0000313" key="1">
    <source>
        <dbReference type="EMBL" id="KAK3683146.1"/>
    </source>
</evidence>
<dbReference type="Proteomes" id="UP001281147">
    <property type="component" value="Unassembled WGS sequence"/>
</dbReference>
<comment type="caution">
    <text evidence="1">The sequence shown here is derived from an EMBL/GenBank/DDBJ whole genome shotgun (WGS) entry which is preliminary data.</text>
</comment>
<accession>A0ACC3MB94</accession>
<evidence type="ECO:0000313" key="2">
    <source>
        <dbReference type="Proteomes" id="UP001281147"/>
    </source>
</evidence>
<dbReference type="EMBL" id="JAUTXU010000365">
    <property type="protein sequence ID" value="KAK3683146.1"/>
    <property type="molecule type" value="Genomic_DNA"/>
</dbReference>
<protein>
    <submittedName>
        <fullName evidence="1">Uncharacterized protein</fullName>
    </submittedName>
</protein>
<sequence>MGSEQRPLQNKGIFRNLPTFSPDIKGQTAIVTGANGISGFHTMRVLLESPERWKKVWAASRRPPPKDMMGLLSEDQRSRVEHVACDFLSSPEDIAKQLKDAGVTADYVFFYSYAQPKPEPGKAAWSNAQELVDVNTALFRNFLGGLDQANIVPKRFCLQTGAKNYGVHIGRARTPFVESDPRHGIEPNFYYPQEDLLYEYCKKHDIGWNIFCPAWIIGAVNNAAMNALHPLAVYAAVKAHKGEKLDFPGDINSWLGNAEHSTAMLTGYLTEWGVLEDKCKNQKFNACDTCALPNNRLWPELARWYGCKDYGLPELDESKLTTVDPGDKETPLGFGPPFKPRYSFTLGRWASQEENHTAWKEIMQKHNLTDDPFEGDLEPWQFAEAAAWALSLGLSMNKAMNFGWTGHVDTLESLHLAYSEFNKIGMLPPLVGESRPLE</sequence>
<proteinExistence type="predicted"/>
<name>A0ACC3MB94_9PEZI</name>
<keyword evidence="2" id="KW-1185">Reference proteome</keyword>
<gene>
    <name evidence="1" type="ORF">LTR37_020508</name>
</gene>
<organism evidence="1 2">
    <name type="scientific">Vermiconidia calcicola</name>
    <dbReference type="NCBI Taxonomy" id="1690605"/>
    <lineage>
        <taxon>Eukaryota</taxon>
        <taxon>Fungi</taxon>
        <taxon>Dikarya</taxon>
        <taxon>Ascomycota</taxon>
        <taxon>Pezizomycotina</taxon>
        <taxon>Dothideomycetes</taxon>
        <taxon>Dothideomycetidae</taxon>
        <taxon>Mycosphaerellales</taxon>
        <taxon>Extremaceae</taxon>
        <taxon>Vermiconidia</taxon>
    </lineage>
</organism>